<dbReference type="STRING" id="33097.A0A150GD75"/>
<name>A0A150GD75_GONPE</name>
<reference evidence="3" key="1">
    <citation type="journal article" date="2016" name="Nat. Commun.">
        <title>The Gonium pectorale genome demonstrates co-option of cell cycle regulation during the evolution of multicellularity.</title>
        <authorList>
            <person name="Hanschen E.R."/>
            <person name="Marriage T.N."/>
            <person name="Ferris P.J."/>
            <person name="Hamaji T."/>
            <person name="Toyoda A."/>
            <person name="Fujiyama A."/>
            <person name="Neme R."/>
            <person name="Noguchi H."/>
            <person name="Minakuchi Y."/>
            <person name="Suzuki M."/>
            <person name="Kawai-Toyooka H."/>
            <person name="Smith D.R."/>
            <person name="Sparks H."/>
            <person name="Anderson J."/>
            <person name="Bakaric R."/>
            <person name="Luria V."/>
            <person name="Karger A."/>
            <person name="Kirschner M.W."/>
            <person name="Durand P.M."/>
            <person name="Michod R.E."/>
            <person name="Nozaki H."/>
            <person name="Olson B.J."/>
        </authorList>
    </citation>
    <scope>NUCLEOTIDE SEQUENCE [LARGE SCALE GENOMIC DNA]</scope>
    <source>
        <strain evidence="3">NIES-2863</strain>
    </source>
</reference>
<dbReference type="EMBL" id="LSYV01000033">
    <property type="protein sequence ID" value="KXZ47797.1"/>
    <property type="molecule type" value="Genomic_DNA"/>
</dbReference>
<evidence type="ECO:0000259" key="1">
    <source>
        <dbReference type="Pfam" id="PF14675"/>
    </source>
</evidence>
<accession>A0A150GD75</accession>
<evidence type="ECO:0000313" key="2">
    <source>
        <dbReference type="EMBL" id="KXZ47797.1"/>
    </source>
</evidence>
<dbReference type="GO" id="GO:0006281">
    <property type="term" value="P:DNA repair"/>
    <property type="evidence" value="ECO:0007669"/>
    <property type="project" value="InterPro"/>
</dbReference>
<dbReference type="PANTHER" id="PTHR21818:SF0">
    <property type="entry name" value="FANCONI ANEMIA GROUP I PROTEIN"/>
    <property type="match status" value="1"/>
</dbReference>
<proteinExistence type="predicted"/>
<gene>
    <name evidence="2" type="ORF">GPECTOR_32g409</name>
</gene>
<dbReference type="Pfam" id="PF14675">
    <property type="entry name" value="FANCI_S1"/>
    <property type="match status" value="1"/>
</dbReference>
<dbReference type="InterPro" id="IPR029308">
    <property type="entry name" value="FANCI_S1"/>
</dbReference>
<dbReference type="GO" id="GO:0070182">
    <property type="term" value="F:DNA polymerase binding"/>
    <property type="evidence" value="ECO:0007669"/>
    <property type="project" value="TreeGrafter"/>
</dbReference>
<dbReference type="OrthoDB" id="536462at2759"/>
<organism evidence="2 3">
    <name type="scientific">Gonium pectorale</name>
    <name type="common">Green alga</name>
    <dbReference type="NCBI Taxonomy" id="33097"/>
    <lineage>
        <taxon>Eukaryota</taxon>
        <taxon>Viridiplantae</taxon>
        <taxon>Chlorophyta</taxon>
        <taxon>core chlorophytes</taxon>
        <taxon>Chlorophyceae</taxon>
        <taxon>CS clade</taxon>
        <taxon>Chlamydomonadales</taxon>
        <taxon>Volvocaceae</taxon>
        <taxon>Gonium</taxon>
    </lineage>
</organism>
<sequence length="344" mass="35104">MADPVSQLIAACNGRGGLPAVLEVLLQPGVASAVAQQLRSDPALVGAAVLQRCFEALRRGALPATDAANADYSAAPLGTQAAACTVAAPREALERATGSLFKGAAEAIGGDGDERLLSPYPPLLLDSLDLLTFPQLAALLGHIAACVEEGGPGVPRLVSLLPKAVALLMGCGAPEDEAEEDAVAEAVEGGRPPRGGGGAAASAAASHVDSALQRIWRAAWVTARASYAVQIMEALRDVPMTPPQLQSVQLKALSVCSGSGADLAALPGLLRQLLRLAGLGNKGMVLRGILSVFERLEAQHRSPDGRRPSAALQQVEGTALVVLTDALKYDGAMAAVGGTSWTDR</sequence>
<dbReference type="PANTHER" id="PTHR21818">
    <property type="entry name" value="BC025462 PROTEIN"/>
    <property type="match status" value="1"/>
</dbReference>
<dbReference type="AlphaFoldDB" id="A0A150GD75"/>
<protein>
    <recommendedName>
        <fullName evidence="1">FANCI solenoid 1 domain-containing protein</fullName>
    </recommendedName>
</protein>
<feature type="domain" description="FANCI solenoid 1" evidence="1">
    <location>
        <begin position="224"/>
        <end position="327"/>
    </location>
</feature>
<keyword evidence="3" id="KW-1185">Reference proteome</keyword>
<dbReference type="InterPro" id="IPR026171">
    <property type="entry name" value="FANCI"/>
</dbReference>
<dbReference type="Proteomes" id="UP000075714">
    <property type="component" value="Unassembled WGS sequence"/>
</dbReference>
<evidence type="ECO:0000313" key="3">
    <source>
        <dbReference type="Proteomes" id="UP000075714"/>
    </source>
</evidence>
<comment type="caution">
    <text evidence="2">The sequence shown here is derived from an EMBL/GenBank/DDBJ whole genome shotgun (WGS) entry which is preliminary data.</text>
</comment>